<comment type="similarity">
    <text evidence="2">Belongs to the methyl-accepting chemotaxis (MCP) protein family.</text>
</comment>
<dbReference type="Proteomes" id="UP000288096">
    <property type="component" value="Unassembled WGS sequence"/>
</dbReference>
<reference evidence="6" key="2">
    <citation type="submission" date="2019-01" db="EMBL/GenBank/DDBJ databases">
        <title>Genome sequence of Desulfonema ishimotonii strain Tokyo 01.</title>
        <authorList>
            <person name="Fukui M."/>
        </authorList>
    </citation>
    <scope>NUCLEOTIDE SEQUENCE [LARGE SCALE GENOMIC DNA]</scope>
    <source>
        <strain evidence="6">Tokyo 01</strain>
    </source>
</reference>
<dbReference type="InterPro" id="IPR051310">
    <property type="entry name" value="MCP_chemotaxis"/>
</dbReference>
<keyword evidence="6" id="KW-1185">Reference proteome</keyword>
<evidence type="ECO:0000256" key="3">
    <source>
        <dbReference type="PROSITE-ProRule" id="PRU00284"/>
    </source>
</evidence>
<evidence type="ECO:0000259" key="4">
    <source>
        <dbReference type="PROSITE" id="PS50111"/>
    </source>
</evidence>
<dbReference type="SUPFAM" id="SSF58104">
    <property type="entry name" value="Methyl-accepting chemotaxis protein (MCP) signaling domain"/>
    <property type="match status" value="1"/>
</dbReference>
<dbReference type="GO" id="GO:0006935">
    <property type="term" value="P:chemotaxis"/>
    <property type="evidence" value="ECO:0007669"/>
    <property type="project" value="UniProtKB-KW"/>
</dbReference>
<dbReference type="InterPro" id="IPR004089">
    <property type="entry name" value="MCPsignal_dom"/>
</dbReference>
<dbReference type="GO" id="GO:0004888">
    <property type="term" value="F:transmembrane signaling receptor activity"/>
    <property type="evidence" value="ECO:0007669"/>
    <property type="project" value="InterPro"/>
</dbReference>
<comment type="caution">
    <text evidence="5">The sequence shown here is derived from an EMBL/GenBank/DDBJ whole genome shotgun (WGS) entry which is preliminary data.</text>
</comment>
<proteinExistence type="inferred from homology"/>
<dbReference type="EMBL" id="BEXT01000001">
    <property type="protein sequence ID" value="GBC62286.1"/>
    <property type="molecule type" value="Genomic_DNA"/>
</dbReference>
<reference evidence="6" key="1">
    <citation type="submission" date="2017-11" db="EMBL/GenBank/DDBJ databases">
        <authorList>
            <person name="Watanabe M."/>
            <person name="Kojima H."/>
        </authorList>
    </citation>
    <scope>NUCLEOTIDE SEQUENCE [LARGE SCALE GENOMIC DNA]</scope>
    <source>
        <strain evidence="6">Tokyo 01</strain>
    </source>
</reference>
<dbReference type="Gene3D" id="1.10.287.950">
    <property type="entry name" value="Methyl-accepting chemotaxis protein"/>
    <property type="match status" value="1"/>
</dbReference>
<dbReference type="PANTHER" id="PTHR43531:SF11">
    <property type="entry name" value="METHYL-ACCEPTING CHEMOTAXIS PROTEIN 3"/>
    <property type="match status" value="1"/>
</dbReference>
<dbReference type="AlphaFoldDB" id="A0A401FZB4"/>
<keyword evidence="3" id="KW-0807">Transducer</keyword>
<evidence type="ECO:0000256" key="2">
    <source>
        <dbReference type="ARBA" id="ARBA00029447"/>
    </source>
</evidence>
<dbReference type="SMART" id="SM00283">
    <property type="entry name" value="MA"/>
    <property type="match status" value="1"/>
</dbReference>
<dbReference type="PROSITE" id="PS50111">
    <property type="entry name" value="CHEMOTAXIS_TRANSDUC_2"/>
    <property type="match status" value="1"/>
</dbReference>
<gene>
    <name evidence="5" type="ORF">DENIS_3255</name>
</gene>
<name>A0A401FZB4_9BACT</name>
<feature type="domain" description="Methyl-accepting transducer" evidence="4">
    <location>
        <begin position="1"/>
        <end position="132"/>
    </location>
</feature>
<evidence type="ECO:0000313" key="5">
    <source>
        <dbReference type="EMBL" id="GBC62286.1"/>
    </source>
</evidence>
<accession>A0A401FZB4</accession>
<dbReference type="Pfam" id="PF00015">
    <property type="entry name" value="MCPsignal"/>
    <property type="match status" value="1"/>
</dbReference>
<dbReference type="PRINTS" id="PR00260">
    <property type="entry name" value="CHEMTRNSDUCR"/>
</dbReference>
<evidence type="ECO:0000256" key="1">
    <source>
        <dbReference type="ARBA" id="ARBA00022500"/>
    </source>
</evidence>
<evidence type="ECO:0000313" key="6">
    <source>
        <dbReference type="Proteomes" id="UP000288096"/>
    </source>
</evidence>
<dbReference type="GO" id="GO:0005886">
    <property type="term" value="C:plasma membrane"/>
    <property type="evidence" value="ECO:0007669"/>
    <property type="project" value="TreeGrafter"/>
</dbReference>
<sequence>MAFQTNLLSLNAAVEAARAGEGGAGFAVVAGEVRSLSAKTSKLAQNTSDLLARITRKVGDGSEMLAEANDKFSEIVKGSVMTATQVREIATSSGEQTDGIEQVNRGVLEIDRVAQENAGCAEEYASVSGKLSSQAERMKAFMEELMKIIGES</sequence>
<dbReference type="PANTHER" id="PTHR43531">
    <property type="entry name" value="PROTEIN ICFG"/>
    <property type="match status" value="1"/>
</dbReference>
<organism evidence="5 6">
    <name type="scientific">Desulfonema ishimotonii</name>
    <dbReference type="NCBI Taxonomy" id="45657"/>
    <lineage>
        <taxon>Bacteria</taxon>
        <taxon>Pseudomonadati</taxon>
        <taxon>Thermodesulfobacteriota</taxon>
        <taxon>Desulfobacteria</taxon>
        <taxon>Desulfobacterales</taxon>
        <taxon>Desulfococcaceae</taxon>
        <taxon>Desulfonema</taxon>
    </lineage>
</organism>
<keyword evidence="1" id="KW-0145">Chemotaxis</keyword>
<protein>
    <recommendedName>
        <fullName evidence="4">Methyl-accepting transducer domain-containing protein</fullName>
    </recommendedName>
</protein>
<dbReference type="GO" id="GO:0007165">
    <property type="term" value="P:signal transduction"/>
    <property type="evidence" value="ECO:0007669"/>
    <property type="project" value="UniProtKB-KW"/>
</dbReference>
<dbReference type="InterPro" id="IPR004090">
    <property type="entry name" value="Chemotax_Me-accpt_rcpt"/>
</dbReference>